<accession>A0A657PPY0</accession>
<keyword evidence="1" id="KW-0547">Nucleotide-binding</keyword>
<protein>
    <recommendedName>
        <fullName evidence="1">Cyclic diguanosine monophosphate-binding protein</fullName>
        <shortName evidence="1">c-di-GMP-binding protein</shortName>
    </recommendedName>
    <alternativeName>
        <fullName evidence="1">Pilz domain-containing protein</fullName>
    </alternativeName>
</protein>
<reference evidence="3 5" key="1">
    <citation type="submission" date="2017-02" db="EMBL/GenBank/DDBJ databases">
        <title>Novel co-symbiosis in the unique lucinid bivalve Phacoides pectinatus.</title>
        <authorList>
            <person name="Lim S.J."/>
            <person name="Davis B.G."/>
            <person name="Gill D.E."/>
            <person name="Engel A.S."/>
            <person name="Anderson L.C."/>
            <person name="Campbell B.J."/>
        </authorList>
    </citation>
    <scope>NUCLEOTIDE SEQUENCE [LARGE SCALE GENOMIC DNA]</scope>
    <source>
        <strain evidence="3">LUC13016_P6</strain>
    </source>
</reference>
<dbReference type="Gene3D" id="2.40.10.220">
    <property type="entry name" value="predicted glycosyltransferase like domains"/>
    <property type="match status" value="1"/>
</dbReference>
<dbReference type="SUPFAM" id="SSF141371">
    <property type="entry name" value="PilZ domain-like"/>
    <property type="match status" value="1"/>
</dbReference>
<dbReference type="Proteomes" id="UP000243361">
    <property type="component" value="Unassembled WGS sequence"/>
</dbReference>
<evidence type="ECO:0000259" key="2">
    <source>
        <dbReference type="Pfam" id="PF07238"/>
    </source>
</evidence>
<evidence type="ECO:0000313" key="6">
    <source>
        <dbReference type="Proteomes" id="UP000250928"/>
    </source>
</evidence>
<evidence type="ECO:0000313" key="5">
    <source>
        <dbReference type="Proteomes" id="UP000243361"/>
    </source>
</evidence>
<dbReference type="EMBL" id="PQCO01000203">
    <property type="protein sequence ID" value="PUE01314.1"/>
    <property type="molecule type" value="Genomic_DNA"/>
</dbReference>
<name>A0A657PPY0_9GAMM</name>
<dbReference type="PIRSF" id="PIRSF028141">
    <property type="entry name" value="C-di-GMP_BP_PA4608"/>
    <property type="match status" value="1"/>
</dbReference>
<dbReference type="EMBL" id="MUIE01000394">
    <property type="protein sequence ID" value="OQX32636.1"/>
    <property type="molecule type" value="Genomic_DNA"/>
</dbReference>
<evidence type="ECO:0000256" key="1">
    <source>
        <dbReference type="PIRNR" id="PIRNR028141"/>
    </source>
</evidence>
<dbReference type="AlphaFoldDB" id="A0A657PPY0"/>
<dbReference type="InterPro" id="IPR009875">
    <property type="entry name" value="PilZ_domain"/>
</dbReference>
<evidence type="ECO:0000313" key="3">
    <source>
        <dbReference type="EMBL" id="OQX32636.1"/>
    </source>
</evidence>
<dbReference type="GO" id="GO:0035438">
    <property type="term" value="F:cyclic-di-GMP binding"/>
    <property type="evidence" value="ECO:0007669"/>
    <property type="project" value="InterPro"/>
</dbReference>
<gene>
    <name evidence="3" type="ORF">B0D84_05870</name>
    <name evidence="4" type="ORF">C3L24_08070</name>
</gene>
<dbReference type="InterPro" id="IPR027021">
    <property type="entry name" value="C-di-GMP_BP_PA4608"/>
</dbReference>
<comment type="function">
    <text evidence="1">Binds the second messenger bis-(3'-5') cyclic dimeric guanosine monophosphate (c-di-GMP). Can bind two c-di-GMP molecules per monomer. May play a role in bacterial second-messenger regulated processes. Binding to c-di-GMP induces a conformational change of the C- and N-termini resulting in the exposure of a highly negative surface on one side of the protein to a possible effector protein.</text>
</comment>
<evidence type="ECO:0000313" key="4">
    <source>
        <dbReference type="EMBL" id="PUE01314.1"/>
    </source>
</evidence>
<organism evidence="3 5">
    <name type="scientific">Candidatus Sedimenticola endophacoides</name>
    <dbReference type="NCBI Taxonomy" id="2548426"/>
    <lineage>
        <taxon>Bacteria</taxon>
        <taxon>Pseudomonadati</taxon>
        <taxon>Pseudomonadota</taxon>
        <taxon>Gammaproteobacteria</taxon>
        <taxon>Chromatiales</taxon>
        <taxon>Sedimenticolaceae</taxon>
        <taxon>Sedimenticola</taxon>
    </lineage>
</organism>
<comment type="subunit">
    <text evidence="1">Monomer in both c-di-GMP-bound and free forms.</text>
</comment>
<dbReference type="Proteomes" id="UP000250928">
    <property type="component" value="Unassembled WGS sequence"/>
</dbReference>
<reference evidence="4 6" key="2">
    <citation type="submission" date="2018-01" db="EMBL/GenBank/DDBJ databases">
        <title>Novel co-symbiosis in the lucinid bivalve Phacoides pectinatus.</title>
        <authorList>
            <person name="Lim S.J."/>
            <person name="Davis B.G."/>
            <person name="Gill D.E."/>
            <person name="Engel A.S."/>
            <person name="Anderson L.C."/>
            <person name="Campbell B.J."/>
        </authorList>
    </citation>
    <scope>NUCLEOTIDE SEQUENCE [LARGE SCALE GENOMIC DNA]</scope>
    <source>
        <strain evidence="4">N3_P5</strain>
    </source>
</reference>
<dbReference type="Pfam" id="PF07238">
    <property type="entry name" value="PilZ"/>
    <property type="match status" value="1"/>
</dbReference>
<proteinExistence type="predicted"/>
<keyword evidence="1" id="KW-0973">c-di-GMP</keyword>
<feature type="domain" description="PilZ" evidence="2">
    <location>
        <begin position="8"/>
        <end position="105"/>
    </location>
</feature>
<comment type="caution">
    <text evidence="3">The sequence shown here is derived from an EMBL/GenBank/DDBJ whole genome shotgun (WGS) entry which is preliminary data.</text>
</comment>
<keyword evidence="5" id="KW-1185">Reference proteome</keyword>
<sequence>MNQQSQPERRNFNRVLFDTPVTLDGGGCGYESTLIDLSLKGALVRLPEQFSATTGSPVELRIGLNEGQLTITMQTEVAHATGGTLGLKCLNIDIDSITHLRRLIELNLGDPELLKRDLGALSWDGTTRT</sequence>